<dbReference type="PROSITE" id="PS51063">
    <property type="entry name" value="HTH_CRP_2"/>
    <property type="match status" value="1"/>
</dbReference>
<evidence type="ECO:0000256" key="1">
    <source>
        <dbReference type="ARBA" id="ARBA00023015"/>
    </source>
</evidence>
<dbReference type="GO" id="GO:0003677">
    <property type="term" value="F:DNA binding"/>
    <property type="evidence" value="ECO:0007669"/>
    <property type="project" value="UniProtKB-KW"/>
</dbReference>
<dbReference type="eggNOG" id="COG0664">
    <property type="taxonomic scope" value="Bacteria"/>
</dbReference>
<dbReference type="Gene3D" id="2.60.120.10">
    <property type="entry name" value="Jelly Rolls"/>
    <property type="match status" value="1"/>
</dbReference>
<evidence type="ECO:0000256" key="3">
    <source>
        <dbReference type="ARBA" id="ARBA00023163"/>
    </source>
</evidence>
<dbReference type="RefSeq" id="WP_025299035.1">
    <property type="nucleotide sequence ID" value="NZ_CP007035.1"/>
</dbReference>
<dbReference type="SMART" id="SM00100">
    <property type="entry name" value="cNMP"/>
    <property type="match status" value="1"/>
</dbReference>
<feature type="domain" description="HTH crp-type" evidence="5">
    <location>
        <begin position="148"/>
        <end position="219"/>
    </location>
</feature>
<reference evidence="6 7" key="1">
    <citation type="submission" date="2013-12" db="EMBL/GenBank/DDBJ databases">
        <authorList>
            <consortium name="DOE Joint Genome Institute"/>
            <person name="Eisen J."/>
            <person name="Huntemann M."/>
            <person name="Han J."/>
            <person name="Chen A."/>
            <person name="Kyrpides N."/>
            <person name="Mavromatis K."/>
            <person name="Markowitz V."/>
            <person name="Palaniappan K."/>
            <person name="Ivanova N."/>
            <person name="Schaumberg A."/>
            <person name="Pati A."/>
            <person name="Liolios K."/>
            <person name="Nordberg H.P."/>
            <person name="Cantor M.N."/>
            <person name="Hua S.X."/>
            <person name="Woyke T."/>
        </authorList>
    </citation>
    <scope>NUCLEOTIDE SEQUENCE [LARGE SCALE GENOMIC DNA]</scope>
    <source>
        <strain evidence="7">DSM 19437</strain>
    </source>
</reference>
<dbReference type="InterPro" id="IPR018490">
    <property type="entry name" value="cNMP-bd_dom_sf"/>
</dbReference>
<dbReference type="EMBL" id="CP007035">
    <property type="protein sequence ID" value="AHF16328.1"/>
    <property type="molecule type" value="Genomic_DNA"/>
</dbReference>
<dbReference type="OrthoDB" id="9127033at2"/>
<dbReference type="InterPro" id="IPR050397">
    <property type="entry name" value="Env_Response_Regulators"/>
</dbReference>
<protein>
    <submittedName>
        <fullName evidence="6">Transcriptional regulator</fullName>
    </submittedName>
</protein>
<dbReference type="Gene3D" id="1.10.10.10">
    <property type="entry name" value="Winged helix-like DNA-binding domain superfamily/Winged helix DNA-binding domain"/>
    <property type="match status" value="1"/>
</dbReference>
<proteinExistence type="predicted"/>
<dbReference type="PANTHER" id="PTHR24567">
    <property type="entry name" value="CRP FAMILY TRANSCRIPTIONAL REGULATORY PROTEIN"/>
    <property type="match status" value="1"/>
</dbReference>
<keyword evidence="7" id="KW-1185">Reference proteome</keyword>
<keyword evidence="3" id="KW-0804">Transcription</keyword>
<accession>W0F3F7</accession>
<dbReference type="PROSITE" id="PS50042">
    <property type="entry name" value="CNMP_BINDING_3"/>
    <property type="match status" value="1"/>
</dbReference>
<organism evidence="6 7">
    <name type="scientific">Niabella soli DSM 19437</name>
    <dbReference type="NCBI Taxonomy" id="929713"/>
    <lineage>
        <taxon>Bacteria</taxon>
        <taxon>Pseudomonadati</taxon>
        <taxon>Bacteroidota</taxon>
        <taxon>Chitinophagia</taxon>
        <taxon>Chitinophagales</taxon>
        <taxon>Chitinophagaceae</taxon>
        <taxon>Niabella</taxon>
    </lineage>
</organism>
<dbReference type="SMART" id="SM00419">
    <property type="entry name" value="HTH_CRP"/>
    <property type="match status" value="1"/>
</dbReference>
<dbReference type="KEGG" id="nso:NIASO_16545"/>
<dbReference type="SUPFAM" id="SSF51206">
    <property type="entry name" value="cAMP-binding domain-like"/>
    <property type="match status" value="1"/>
</dbReference>
<dbReference type="InterPro" id="IPR012318">
    <property type="entry name" value="HTH_CRP"/>
</dbReference>
<dbReference type="CDD" id="cd00038">
    <property type="entry name" value="CAP_ED"/>
    <property type="match status" value="1"/>
</dbReference>
<dbReference type="Pfam" id="PF13545">
    <property type="entry name" value="HTH_Crp_2"/>
    <property type="match status" value="1"/>
</dbReference>
<dbReference type="InterPro" id="IPR014710">
    <property type="entry name" value="RmlC-like_jellyroll"/>
</dbReference>
<dbReference type="SUPFAM" id="SSF46785">
    <property type="entry name" value="Winged helix' DNA-binding domain"/>
    <property type="match status" value="1"/>
</dbReference>
<evidence type="ECO:0000313" key="7">
    <source>
        <dbReference type="Proteomes" id="UP000003586"/>
    </source>
</evidence>
<sequence length="231" mass="26490">MKESVPQDIQRSILYKYCMPEWLPVINDNKEAIAIKKGQPVFREADPVKGVFFILAGKVKIHQRWGAGKELILRFANDGEMIGYRGLGKERIYPVTATALEDTRLLYISLSFFESTLRVNPTLTYALMDFYANELEETEKRMRNMVHMEVRGRIAEALLLLRDKFGMTDQGFIDVKLTKQDIASYVGTTYETISRVTSDFEKEQLIKSNGKSIGILKERRLAGIARPEISR</sequence>
<evidence type="ECO:0000313" key="6">
    <source>
        <dbReference type="EMBL" id="AHF16328.1"/>
    </source>
</evidence>
<dbReference type="PANTHER" id="PTHR24567:SF26">
    <property type="entry name" value="REGULATORY PROTEIN YEIL"/>
    <property type="match status" value="1"/>
</dbReference>
<dbReference type="InterPro" id="IPR036388">
    <property type="entry name" value="WH-like_DNA-bd_sf"/>
</dbReference>
<gene>
    <name evidence="6" type="ORF">NIASO_16545</name>
</gene>
<evidence type="ECO:0000259" key="4">
    <source>
        <dbReference type="PROSITE" id="PS50042"/>
    </source>
</evidence>
<dbReference type="InterPro" id="IPR000595">
    <property type="entry name" value="cNMP-bd_dom"/>
</dbReference>
<dbReference type="PRINTS" id="PR00034">
    <property type="entry name" value="HTHCRP"/>
</dbReference>
<dbReference type="AlphaFoldDB" id="W0F3F7"/>
<dbReference type="STRING" id="929713.NIASO_16545"/>
<keyword evidence="1" id="KW-0805">Transcription regulation</keyword>
<name>W0F3F7_9BACT</name>
<evidence type="ECO:0000259" key="5">
    <source>
        <dbReference type="PROSITE" id="PS51063"/>
    </source>
</evidence>
<dbReference type="Pfam" id="PF00027">
    <property type="entry name" value="cNMP_binding"/>
    <property type="match status" value="1"/>
</dbReference>
<dbReference type="GO" id="GO:0005829">
    <property type="term" value="C:cytosol"/>
    <property type="evidence" value="ECO:0007669"/>
    <property type="project" value="TreeGrafter"/>
</dbReference>
<dbReference type="CDD" id="cd00092">
    <property type="entry name" value="HTH_CRP"/>
    <property type="match status" value="1"/>
</dbReference>
<keyword evidence="2" id="KW-0238">DNA-binding</keyword>
<dbReference type="Proteomes" id="UP000003586">
    <property type="component" value="Chromosome"/>
</dbReference>
<evidence type="ECO:0000256" key="2">
    <source>
        <dbReference type="ARBA" id="ARBA00023125"/>
    </source>
</evidence>
<dbReference type="GO" id="GO:0003700">
    <property type="term" value="F:DNA-binding transcription factor activity"/>
    <property type="evidence" value="ECO:0007669"/>
    <property type="project" value="TreeGrafter"/>
</dbReference>
<dbReference type="HOGENOM" id="CLU_075053_0_3_10"/>
<dbReference type="InterPro" id="IPR036390">
    <property type="entry name" value="WH_DNA-bd_sf"/>
</dbReference>
<feature type="domain" description="Cyclic nucleotide-binding" evidence="4">
    <location>
        <begin position="14"/>
        <end position="134"/>
    </location>
</feature>